<dbReference type="Proteomes" id="UP000054051">
    <property type="component" value="Unassembled WGS sequence"/>
</dbReference>
<accession>G2J8Y7</accession>
<organism evidence="1 2">
    <name type="scientific">Candidatus Glomeribacter gigasporarum BEG34</name>
    <dbReference type="NCBI Taxonomy" id="1070319"/>
    <lineage>
        <taxon>Bacteria</taxon>
        <taxon>Pseudomonadati</taxon>
        <taxon>Pseudomonadota</taxon>
        <taxon>Betaproteobacteria</taxon>
        <taxon>Burkholderiales</taxon>
        <taxon>Burkholderiaceae</taxon>
        <taxon>Candidatus Glomeribacter</taxon>
    </lineage>
</organism>
<evidence type="ECO:0000313" key="1">
    <source>
        <dbReference type="EMBL" id="CCD29234.1"/>
    </source>
</evidence>
<comment type="caution">
    <text evidence="1">The sequence shown here is derived from an EMBL/GenBank/DDBJ whole genome shotgun (WGS) entry which is preliminary data.</text>
</comment>
<dbReference type="RefSeq" id="WP_006682464.1">
    <property type="nucleotide sequence ID" value="NZ_CAFB01000038.1"/>
</dbReference>
<dbReference type="EMBL" id="CAFB01000038">
    <property type="protein sequence ID" value="CCD29234.1"/>
    <property type="molecule type" value="Genomic_DNA"/>
</dbReference>
<sequence>MRAEENPFNVPVESLNGLSTSEAILHADVCSLLERAQAVLGRAQTQAQTILCEAHEEAMQIRAEAAHLGETEKEALIRQTRDEWVQQGLQWLVEEARFESALVDRMEARVRHLLTAVLREWIDHQDRLEQLAHWLTVQVRDRAQPLPSRIRLHPDDRDALAARLAQEGLPEAIDYSADPALAQGQAILEMEFLRIEFDLARHWEQVLSALKGSSVPI</sequence>
<gene>
    <name evidence="1" type="primary">SsaK</name>
    <name evidence="1" type="ORF">CAGGBEG34_210102</name>
</gene>
<protein>
    <submittedName>
        <fullName evidence="1">Type III Secretion system apparatus protein ssaK</fullName>
    </submittedName>
</protein>
<evidence type="ECO:0000313" key="2">
    <source>
        <dbReference type="Proteomes" id="UP000054051"/>
    </source>
</evidence>
<keyword evidence="2" id="KW-1185">Reference proteome</keyword>
<dbReference type="eggNOG" id="ENOG5033W7Q">
    <property type="taxonomic scope" value="Bacteria"/>
</dbReference>
<reference evidence="1 2" key="1">
    <citation type="submission" date="2011-08" db="EMBL/GenBank/DDBJ databases">
        <title>The genome of the obligate endobacterium of an arbuscular mycorrhizal fungus reveals an interphylum network of nutritional interactions.</title>
        <authorList>
            <person name="Ghignone S."/>
            <person name="Salvioli A."/>
            <person name="Anca I."/>
            <person name="Lumini E."/>
            <person name="Ortu G."/>
            <person name="Petiti L."/>
            <person name="Cruveiller S."/>
            <person name="Bianciotto V."/>
            <person name="Piffanelli P."/>
            <person name="Lanfranco L."/>
            <person name="Bonfante P."/>
        </authorList>
    </citation>
    <scope>NUCLEOTIDE SEQUENCE [LARGE SCALE GENOMIC DNA]</scope>
    <source>
        <strain evidence="1 2">BEG34</strain>
    </source>
</reference>
<dbReference type="OrthoDB" id="9130495at2"/>
<dbReference type="AlphaFoldDB" id="G2J8Y7"/>
<dbReference type="STRING" id="1070319.CAGGBEG34_210102"/>
<proteinExistence type="predicted"/>
<name>G2J8Y7_9BURK</name>